<dbReference type="SUPFAM" id="SSF52799">
    <property type="entry name" value="(Phosphotyrosine protein) phosphatases II"/>
    <property type="match status" value="1"/>
</dbReference>
<dbReference type="Pfam" id="PF13350">
    <property type="entry name" value="Y_phosphatase3"/>
    <property type="match status" value="1"/>
</dbReference>
<dbReference type="PANTHER" id="PTHR31126">
    <property type="entry name" value="TYROSINE-PROTEIN PHOSPHATASE"/>
    <property type="match status" value="1"/>
</dbReference>
<evidence type="ECO:0000313" key="2">
    <source>
        <dbReference type="EMBL" id="SFF19465.1"/>
    </source>
</evidence>
<reference evidence="3" key="1">
    <citation type="submission" date="2016-10" db="EMBL/GenBank/DDBJ databases">
        <authorList>
            <person name="Varghese N."/>
            <person name="Submissions S."/>
        </authorList>
    </citation>
    <scope>NUCLEOTIDE SEQUENCE [LARGE SCALE GENOMIC DNA]</scope>
    <source>
        <strain evidence="3">CGMCC 1.10784</strain>
    </source>
</reference>
<organism evidence="2 3">
    <name type="scientific">Paenibacillus catalpae</name>
    <dbReference type="NCBI Taxonomy" id="1045775"/>
    <lineage>
        <taxon>Bacteria</taxon>
        <taxon>Bacillati</taxon>
        <taxon>Bacillota</taxon>
        <taxon>Bacilli</taxon>
        <taxon>Bacillales</taxon>
        <taxon>Paenibacillaceae</taxon>
        <taxon>Paenibacillus</taxon>
    </lineage>
</organism>
<evidence type="ECO:0000256" key="1">
    <source>
        <dbReference type="ARBA" id="ARBA00009580"/>
    </source>
</evidence>
<accession>A0A1I2GPE6</accession>
<keyword evidence="3" id="KW-1185">Reference proteome</keyword>
<dbReference type="RefSeq" id="WP_091189602.1">
    <property type="nucleotide sequence ID" value="NZ_FOMT01000006.1"/>
</dbReference>
<dbReference type="PANTHER" id="PTHR31126:SF1">
    <property type="entry name" value="TYROSINE SPECIFIC PROTEIN PHOSPHATASES DOMAIN-CONTAINING PROTEIN"/>
    <property type="match status" value="1"/>
</dbReference>
<dbReference type="EMBL" id="FOMT01000006">
    <property type="protein sequence ID" value="SFF19465.1"/>
    <property type="molecule type" value="Genomic_DNA"/>
</dbReference>
<dbReference type="OrthoDB" id="1188001at2"/>
<gene>
    <name evidence="2" type="ORF">SAMN05216378_5392</name>
</gene>
<comment type="similarity">
    <text evidence="1">Belongs to the protein-tyrosine phosphatase family.</text>
</comment>
<dbReference type="AlphaFoldDB" id="A0A1I2GPE6"/>
<dbReference type="Gene3D" id="3.90.190.10">
    <property type="entry name" value="Protein tyrosine phosphatase superfamily"/>
    <property type="match status" value="1"/>
</dbReference>
<name>A0A1I2GPE6_9BACL</name>
<dbReference type="InterPro" id="IPR029021">
    <property type="entry name" value="Prot-tyrosine_phosphatase-like"/>
</dbReference>
<protein>
    <submittedName>
        <fullName evidence="2">Protein-tyrosine phosphatase</fullName>
    </submittedName>
</protein>
<dbReference type="STRING" id="1045775.SAMN05216378_5392"/>
<proteinExistence type="inferred from homology"/>
<dbReference type="GO" id="GO:0004721">
    <property type="term" value="F:phosphoprotein phosphatase activity"/>
    <property type="evidence" value="ECO:0007669"/>
    <property type="project" value="InterPro"/>
</dbReference>
<sequence>MTNQLMPASLLPLQGAFNFRDMGGQQAADGRSVKKGLLFRAAELTGLTPGDHLLLEAYNLKHVFDYRNRGEAEQKPDPQIGQAVNIRIPANVAAEDAPSLDLEKVFASGLHNQFSKNMLVDLYAELPLRNASYKQLMELLKNPEANLPLVHHCAAGRDRTGVGSMLILLTLGVPYETVLEDYLLSNVTLEHYHQQMFDMAAKYVSTEELKTIEETMKLQEVYLKATLDSIIREYETFDRYLLEEFGIDESMRKQIQDYCLE</sequence>
<dbReference type="Proteomes" id="UP000198855">
    <property type="component" value="Unassembled WGS sequence"/>
</dbReference>
<evidence type="ECO:0000313" key="3">
    <source>
        <dbReference type="Proteomes" id="UP000198855"/>
    </source>
</evidence>
<dbReference type="InterPro" id="IPR026893">
    <property type="entry name" value="Tyr/Ser_Pase_IphP-type"/>
</dbReference>